<dbReference type="AlphaFoldDB" id="A0A6A4RZP9"/>
<sequence>MRQQGAWMKWEQEMERSVTWKDIWQWNPQRIEFLIQIGTLEHILSSRSKALGEGRYRRRHDHVLKSIAEAISKGIKGSRHTQATAKVIHFVKEGQRPEKTPKNRSAVLLPMAQDWVMSVDLEKQLNIPPHITQSRLRPDIILVSEATKQLFLLELTVPWEERMEQAQERKREKYQELVEDCRRNGWKTRCVPVEVGSRGFASHSLSKAHSTLGIRGANRRRAIGNNVEAAEKASRWLWLKRGEQWGLWLKRGEQWGQ</sequence>
<protein>
    <submittedName>
        <fullName evidence="1">Uncharacterized protein</fullName>
    </submittedName>
</protein>
<dbReference type="EMBL" id="VEVO01000021">
    <property type="protein sequence ID" value="KAF0024642.1"/>
    <property type="molecule type" value="Genomic_DNA"/>
</dbReference>
<accession>A0A6A4RZP9</accession>
<comment type="caution">
    <text evidence="1">The sequence shown here is derived from an EMBL/GenBank/DDBJ whole genome shotgun (WGS) entry which is preliminary data.</text>
</comment>
<evidence type="ECO:0000313" key="2">
    <source>
        <dbReference type="Proteomes" id="UP000438429"/>
    </source>
</evidence>
<organism evidence="1 2">
    <name type="scientific">Scophthalmus maximus</name>
    <name type="common">Turbot</name>
    <name type="synonym">Psetta maxima</name>
    <dbReference type="NCBI Taxonomy" id="52904"/>
    <lineage>
        <taxon>Eukaryota</taxon>
        <taxon>Metazoa</taxon>
        <taxon>Chordata</taxon>
        <taxon>Craniata</taxon>
        <taxon>Vertebrata</taxon>
        <taxon>Euteleostomi</taxon>
        <taxon>Actinopterygii</taxon>
        <taxon>Neopterygii</taxon>
        <taxon>Teleostei</taxon>
        <taxon>Neoteleostei</taxon>
        <taxon>Acanthomorphata</taxon>
        <taxon>Carangaria</taxon>
        <taxon>Pleuronectiformes</taxon>
        <taxon>Pleuronectoidei</taxon>
        <taxon>Scophthalmidae</taxon>
        <taxon>Scophthalmus</taxon>
    </lineage>
</organism>
<dbReference type="Proteomes" id="UP000438429">
    <property type="component" value="Unassembled WGS sequence"/>
</dbReference>
<proteinExistence type="predicted"/>
<reference evidence="1 2" key="1">
    <citation type="submission" date="2019-06" db="EMBL/GenBank/DDBJ databases">
        <title>Draft genomes of female and male turbot (Scophthalmus maximus).</title>
        <authorList>
            <person name="Xu H."/>
            <person name="Xu X.-W."/>
            <person name="Shao C."/>
            <person name="Chen S."/>
        </authorList>
    </citation>
    <scope>NUCLEOTIDE SEQUENCE [LARGE SCALE GENOMIC DNA]</scope>
    <source>
        <strain evidence="1">Ysfricsl-2016a</strain>
        <tissue evidence="1">Blood</tissue>
    </source>
</reference>
<evidence type="ECO:0000313" key="1">
    <source>
        <dbReference type="EMBL" id="KAF0024642.1"/>
    </source>
</evidence>
<gene>
    <name evidence="1" type="ORF">F2P81_023444</name>
</gene>
<name>A0A6A4RZP9_SCOMX</name>